<evidence type="ECO:0000259" key="1">
    <source>
        <dbReference type="Pfam" id="PF20700"/>
    </source>
</evidence>
<sequence length="147" mass="16412">MPRSIESETFAADHVCHSNFQGSALKMEAVGSTRIFQCSIVKRGLKYAHYYGDGDSKGFISVKDTYGKDSVTKYECIGHVQKRVGARLRKLKSKNKNLSGKANSPTLLLTDCKTIIGLLFVAMLETYPVFSKMLLRLCFIAHQVSRN</sequence>
<dbReference type="AlphaFoldDB" id="A0A8X6V034"/>
<keyword evidence="3" id="KW-1185">Reference proteome</keyword>
<dbReference type="Proteomes" id="UP000887159">
    <property type="component" value="Unassembled WGS sequence"/>
</dbReference>
<organism evidence="2 3">
    <name type="scientific">Trichonephila clavipes</name>
    <name type="common">Golden silk orbweaver</name>
    <name type="synonym">Nephila clavipes</name>
    <dbReference type="NCBI Taxonomy" id="2585209"/>
    <lineage>
        <taxon>Eukaryota</taxon>
        <taxon>Metazoa</taxon>
        <taxon>Ecdysozoa</taxon>
        <taxon>Arthropoda</taxon>
        <taxon>Chelicerata</taxon>
        <taxon>Arachnida</taxon>
        <taxon>Araneae</taxon>
        <taxon>Araneomorphae</taxon>
        <taxon>Entelegynae</taxon>
        <taxon>Araneoidea</taxon>
        <taxon>Nephilidae</taxon>
        <taxon>Trichonephila</taxon>
    </lineage>
</organism>
<dbReference type="Pfam" id="PF20700">
    <property type="entry name" value="Mutator"/>
    <property type="match status" value="1"/>
</dbReference>
<dbReference type="InterPro" id="IPR049012">
    <property type="entry name" value="Mutator_transp_dom"/>
</dbReference>
<evidence type="ECO:0000313" key="2">
    <source>
        <dbReference type="EMBL" id="GFX89883.1"/>
    </source>
</evidence>
<evidence type="ECO:0000313" key="3">
    <source>
        <dbReference type="Proteomes" id="UP000887159"/>
    </source>
</evidence>
<comment type="caution">
    <text evidence="2">The sequence shown here is derived from an EMBL/GenBank/DDBJ whole genome shotgun (WGS) entry which is preliminary data.</text>
</comment>
<protein>
    <recommendedName>
        <fullName evidence="1">Mutator-like transposase domain-containing protein</fullName>
    </recommendedName>
</protein>
<dbReference type="EMBL" id="BMAU01021084">
    <property type="protein sequence ID" value="GFX89883.1"/>
    <property type="molecule type" value="Genomic_DNA"/>
</dbReference>
<proteinExistence type="predicted"/>
<name>A0A8X6V034_TRICX</name>
<gene>
    <name evidence="2" type="primary">AVEN_91574_1</name>
    <name evidence="2" type="ORF">TNCV_1535301</name>
</gene>
<accession>A0A8X6V034</accession>
<reference evidence="2" key="1">
    <citation type="submission" date="2020-08" db="EMBL/GenBank/DDBJ databases">
        <title>Multicomponent nature underlies the extraordinary mechanical properties of spider dragline silk.</title>
        <authorList>
            <person name="Kono N."/>
            <person name="Nakamura H."/>
            <person name="Mori M."/>
            <person name="Yoshida Y."/>
            <person name="Ohtoshi R."/>
            <person name="Malay A.D."/>
            <person name="Moran D.A.P."/>
            <person name="Tomita M."/>
            <person name="Numata K."/>
            <person name="Arakawa K."/>
        </authorList>
    </citation>
    <scope>NUCLEOTIDE SEQUENCE</scope>
</reference>
<feature type="domain" description="Mutator-like transposase" evidence="1">
    <location>
        <begin position="11"/>
        <end position="122"/>
    </location>
</feature>